<dbReference type="KEGG" id="aplc:110983479"/>
<evidence type="ECO:0000313" key="3">
    <source>
        <dbReference type="Proteomes" id="UP000694845"/>
    </source>
</evidence>
<dbReference type="OMA" id="IRTECPT"/>
<dbReference type="GeneID" id="110983479"/>
<keyword evidence="2" id="KW-0472">Membrane</keyword>
<feature type="transmembrane region" description="Helical" evidence="2">
    <location>
        <begin position="76"/>
        <end position="101"/>
    </location>
</feature>
<evidence type="ECO:0000256" key="2">
    <source>
        <dbReference type="SAM" id="Phobius"/>
    </source>
</evidence>
<sequence length="247" mass="26825">MSSTIMVPSFETWKQMILTCTVSLMGMNVSTTIRLRPNGTDVIREFSTTQPPWSYGQVPTSTWKTSNHANTVRIPWSAWISVGVAVLAALVLVLIIATVLLKRQKRVSSGEANRDGSLFRRSSIERTSVSMSPVLSTATQSSGSRLLETAAAVNPRDQNNVPSSSRKKPNSIGSEVGLVYADLEHTRTHAAGAPPIRTECPTNYAEINLSLLSSSVNLPFASSSQDEAPPRPLRGNPIPLLPRHLHL</sequence>
<name>A0A8B7Z543_ACAPL</name>
<dbReference type="OrthoDB" id="10632043at2759"/>
<feature type="region of interest" description="Disordered" evidence="1">
    <location>
        <begin position="151"/>
        <end position="172"/>
    </location>
</feature>
<protein>
    <submittedName>
        <fullName evidence="4">Uncharacterized protein LOC110983479</fullName>
    </submittedName>
</protein>
<evidence type="ECO:0000256" key="1">
    <source>
        <dbReference type="SAM" id="MobiDB-lite"/>
    </source>
</evidence>
<reference evidence="4" key="1">
    <citation type="submission" date="2025-08" db="UniProtKB">
        <authorList>
            <consortium name="RefSeq"/>
        </authorList>
    </citation>
    <scope>IDENTIFICATION</scope>
</reference>
<dbReference type="AlphaFoldDB" id="A0A8B7Z543"/>
<organism evidence="3 4">
    <name type="scientific">Acanthaster planci</name>
    <name type="common">Crown-of-thorns starfish</name>
    <dbReference type="NCBI Taxonomy" id="133434"/>
    <lineage>
        <taxon>Eukaryota</taxon>
        <taxon>Metazoa</taxon>
        <taxon>Echinodermata</taxon>
        <taxon>Eleutherozoa</taxon>
        <taxon>Asterozoa</taxon>
        <taxon>Asteroidea</taxon>
        <taxon>Valvatacea</taxon>
        <taxon>Valvatida</taxon>
        <taxon>Acanthasteridae</taxon>
        <taxon>Acanthaster</taxon>
    </lineage>
</organism>
<dbReference type="RefSeq" id="XP_022098456.1">
    <property type="nucleotide sequence ID" value="XM_022242764.1"/>
</dbReference>
<keyword evidence="2" id="KW-0812">Transmembrane</keyword>
<accession>A0A8B7Z543</accession>
<evidence type="ECO:0000313" key="4">
    <source>
        <dbReference type="RefSeq" id="XP_022098456.1"/>
    </source>
</evidence>
<keyword evidence="2" id="KW-1133">Transmembrane helix</keyword>
<gene>
    <name evidence="4" type="primary">LOC110983479</name>
</gene>
<proteinExistence type="predicted"/>
<dbReference type="Proteomes" id="UP000694845">
    <property type="component" value="Unplaced"/>
</dbReference>
<keyword evidence="3" id="KW-1185">Reference proteome</keyword>